<dbReference type="InterPro" id="IPR006016">
    <property type="entry name" value="UspA"/>
</dbReference>
<proteinExistence type="inferred from homology"/>
<dbReference type="RefSeq" id="WP_377556640.1">
    <property type="nucleotide sequence ID" value="NZ_JBHUHQ010000014.1"/>
</dbReference>
<dbReference type="EMBL" id="JBHUHQ010000014">
    <property type="protein sequence ID" value="MFD2044321.1"/>
    <property type="molecule type" value="Genomic_DNA"/>
</dbReference>
<organism evidence="3 4">
    <name type="scientific">Ornithinibacillus salinisoli</name>
    <dbReference type="NCBI Taxonomy" id="1848459"/>
    <lineage>
        <taxon>Bacteria</taxon>
        <taxon>Bacillati</taxon>
        <taxon>Bacillota</taxon>
        <taxon>Bacilli</taxon>
        <taxon>Bacillales</taxon>
        <taxon>Bacillaceae</taxon>
        <taxon>Ornithinibacillus</taxon>
    </lineage>
</organism>
<dbReference type="PANTHER" id="PTHR46268">
    <property type="entry name" value="STRESS RESPONSE PROTEIN NHAX"/>
    <property type="match status" value="1"/>
</dbReference>
<dbReference type="CDD" id="cd00293">
    <property type="entry name" value="USP-like"/>
    <property type="match status" value="1"/>
</dbReference>
<comment type="caution">
    <text evidence="3">The sequence shown here is derived from an EMBL/GenBank/DDBJ whole genome shotgun (WGS) entry which is preliminary data.</text>
</comment>
<gene>
    <name evidence="3" type="ORF">ACFSJF_08600</name>
</gene>
<accession>A0ABW4VZZ0</accession>
<dbReference type="Pfam" id="PF00582">
    <property type="entry name" value="Usp"/>
    <property type="match status" value="1"/>
</dbReference>
<dbReference type="SUPFAM" id="SSF52402">
    <property type="entry name" value="Adenine nucleotide alpha hydrolases-like"/>
    <property type="match status" value="1"/>
</dbReference>
<reference evidence="4" key="1">
    <citation type="journal article" date="2019" name="Int. J. Syst. Evol. Microbiol.">
        <title>The Global Catalogue of Microorganisms (GCM) 10K type strain sequencing project: providing services to taxonomists for standard genome sequencing and annotation.</title>
        <authorList>
            <consortium name="The Broad Institute Genomics Platform"/>
            <consortium name="The Broad Institute Genome Sequencing Center for Infectious Disease"/>
            <person name="Wu L."/>
            <person name="Ma J."/>
        </authorList>
    </citation>
    <scope>NUCLEOTIDE SEQUENCE [LARGE SCALE GENOMIC DNA]</scope>
    <source>
        <strain evidence="4">R28</strain>
    </source>
</reference>
<sequence>MSGFESILVAFEGSDNSVEALKTAETLAKNNKARLTVVYVHERSSGNNVVTPGASPTPTDDLNLYQSQTYIGPGPVPKQIEHAEVVDSIPDKVIADAKVRVSKVIDVDYEVLSGNPANELCDYAEKNQFDLIVIGNRGLSRMKKLVLGSVSNKVTNQANCSVLVVK</sequence>
<dbReference type="PRINTS" id="PR01438">
    <property type="entry name" value="UNVRSLSTRESS"/>
</dbReference>
<evidence type="ECO:0000256" key="1">
    <source>
        <dbReference type="ARBA" id="ARBA00008791"/>
    </source>
</evidence>
<protein>
    <submittedName>
        <fullName evidence="3">Universal stress protein</fullName>
    </submittedName>
</protein>
<dbReference type="PANTHER" id="PTHR46268:SF6">
    <property type="entry name" value="UNIVERSAL STRESS PROTEIN UP12"/>
    <property type="match status" value="1"/>
</dbReference>
<dbReference type="InterPro" id="IPR014729">
    <property type="entry name" value="Rossmann-like_a/b/a_fold"/>
</dbReference>
<name>A0ABW4VZZ0_9BACI</name>
<evidence type="ECO:0000259" key="2">
    <source>
        <dbReference type="Pfam" id="PF00582"/>
    </source>
</evidence>
<dbReference type="Gene3D" id="3.40.50.620">
    <property type="entry name" value="HUPs"/>
    <property type="match status" value="1"/>
</dbReference>
<dbReference type="InterPro" id="IPR006015">
    <property type="entry name" value="Universal_stress_UspA"/>
</dbReference>
<comment type="similarity">
    <text evidence="1">Belongs to the universal stress protein A family.</text>
</comment>
<dbReference type="Proteomes" id="UP001597383">
    <property type="component" value="Unassembled WGS sequence"/>
</dbReference>
<evidence type="ECO:0000313" key="4">
    <source>
        <dbReference type="Proteomes" id="UP001597383"/>
    </source>
</evidence>
<keyword evidence="4" id="KW-1185">Reference proteome</keyword>
<evidence type="ECO:0000313" key="3">
    <source>
        <dbReference type="EMBL" id="MFD2044321.1"/>
    </source>
</evidence>
<feature type="domain" description="UspA" evidence="2">
    <location>
        <begin position="4"/>
        <end position="166"/>
    </location>
</feature>